<keyword evidence="4 11" id="KW-0812">Transmembrane</keyword>
<evidence type="ECO:0000256" key="4">
    <source>
        <dbReference type="ARBA" id="ARBA00022692"/>
    </source>
</evidence>
<dbReference type="GO" id="GO:0031410">
    <property type="term" value="C:cytoplasmic vesicle"/>
    <property type="evidence" value="ECO:0007669"/>
    <property type="project" value="UniProtKB-KW"/>
</dbReference>
<keyword evidence="7 11" id="KW-1133">Transmembrane helix</keyword>
<evidence type="ECO:0000256" key="10">
    <source>
        <dbReference type="ARBA" id="ARBA00023329"/>
    </source>
</evidence>
<comment type="caution">
    <text evidence="13">The sequence shown here is derived from an EMBL/GenBank/DDBJ whole genome shotgun (WGS) entry which is preliminary data.</text>
</comment>
<feature type="non-terminal residue" evidence="13">
    <location>
        <position position="147"/>
    </location>
</feature>
<organism evidence="13 14">
    <name type="scientific">Rhodopirellula maiorica SM1</name>
    <dbReference type="NCBI Taxonomy" id="1265738"/>
    <lineage>
        <taxon>Bacteria</taxon>
        <taxon>Pseudomonadati</taxon>
        <taxon>Planctomycetota</taxon>
        <taxon>Planctomycetia</taxon>
        <taxon>Pirellulales</taxon>
        <taxon>Pirellulaceae</taxon>
        <taxon>Novipirellula</taxon>
    </lineage>
</organism>
<name>M5RAU7_9BACT</name>
<evidence type="ECO:0000256" key="5">
    <source>
        <dbReference type="ARBA" id="ARBA00022753"/>
    </source>
</evidence>
<evidence type="ECO:0000256" key="3">
    <source>
        <dbReference type="ARBA" id="ARBA00008731"/>
    </source>
</evidence>
<dbReference type="PANTHER" id="PTHR31937:SF2">
    <property type="entry name" value="TRANSMEMBRANE PROTEIN 163"/>
    <property type="match status" value="1"/>
</dbReference>
<keyword evidence="14" id="KW-1185">Reference proteome</keyword>
<dbReference type="InterPro" id="IPR058533">
    <property type="entry name" value="Cation_efflux_TM"/>
</dbReference>
<proteinExistence type="inferred from homology"/>
<dbReference type="GO" id="GO:0008324">
    <property type="term" value="F:monoatomic cation transmembrane transporter activity"/>
    <property type="evidence" value="ECO:0007669"/>
    <property type="project" value="InterPro"/>
</dbReference>
<dbReference type="Gene3D" id="1.20.1510.10">
    <property type="entry name" value="Cation efflux protein transmembrane domain"/>
    <property type="match status" value="1"/>
</dbReference>
<dbReference type="InterPro" id="IPR027469">
    <property type="entry name" value="Cation_efflux_TMD_sf"/>
</dbReference>
<keyword evidence="10" id="KW-0968">Cytoplasmic vesicle</keyword>
<accession>M5RAU7</accession>
<dbReference type="EMBL" id="ANOG01000951">
    <property type="protein sequence ID" value="EMI16500.1"/>
    <property type="molecule type" value="Genomic_DNA"/>
</dbReference>
<dbReference type="PANTHER" id="PTHR31937">
    <property type="entry name" value="TRANSMEMBRANE PROTEIN 163"/>
    <property type="match status" value="1"/>
</dbReference>
<dbReference type="Pfam" id="PF01545">
    <property type="entry name" value="Cation_efflux"/>
    <property type="match status" value="1"/>
</dbReference>
<feature type="transmembrane region" description="Helical" evidence="11">
    <location>
        <begin position="81"/>
        <end position="102"/>
    </location>
</feature>
<keyword evidence="9 11" id="KW-0472">Membrane</keyword>
<sequence length="147" mass="16132">MSEERAKLIRRGRNVEIASLIYNITEVTISLTAGFMTGSSALISWGVDSIVEANSAAFMIWQLNGEAKGINERDKRKRKKIALGVLSGAFTIAVLFICYEAISKFISQETASMSWWGIGILLVSLVVNPMLAVGQVSLRQEDRFGDS</sequence>
<keyword evidence="6" id="KW-0862">Zinc</keyword>
<feature type="transmembrane region" description="Helical" evidence="11">
    <location>
        <begin position="114"/>
        <end position="133"/>
    </location>
</feature>
<evidence type="ECO:0000313" key="13">
    <source>
        <dbReference type="EMBL" id="EMI16500.1"/>
    </source>
</evidence>
<evidence type="ECO:0000256" key="9">
    <source>
        <dbReference type="ARBA" id="ARBA00023136"/>
    </source>
</evidence>
<protein>
    <submittedName>
        <fullName evidence="13">Membrane protein</fullName>
    </submittedName>
</protein>
<keyword evidence="5" id="KW-0967">Endosome</keyword>
<evidence type="ECO:0000256" key="7">
    <source>
        <dbReference type="ARBA" id="ARBA00022989"/>
    </source>
</evidence>
<evidence type="ECO:0000259" key="12">
    <source>
        <dbReference type="Pfam" id="PF01545"/>
    </source>
</evidence>
<comment type="subcellular location">
    <subcellularLocation>
        <location evidence="2">Cytoplasmic vesicle</location>
        <location evidence="2">Secretory vesicle</location>
        <location evidence="2">Synaptic vesicle membrane</location>
        <topology evidence="2">Multi-pass membrane protein</topology>
    </subcellularLocation>
    <subcellularLocation>
        <location evidence="1">Early endosome membrane</location>
    </subcellularLocation>
</comment>
<evidence type="ECO:0000256" key="11">
    <source>
        <dbReference type="SAM" id="Phobius"/>
    </source>
</evidence>
<reference evidence="13 14" key="1">
    <citation type="journal article" date="2013" name="Mar. Genomics">
        <title>Expression of sulfatases in Rhodopirellula baltica and the diversity of sulfatases in the genus Rhodopirellula.</title>
        <authorList>
            <person name="Wegner C.E."/>
            <person name="Richter-Heitmann T."/>
            <person name="Klindworth A."/>
            <person name="Klockow C."/>
            <person name="Richter M."/>
            <person name="Achstetter T."/>
            <person name="Glockner F.O."/>
            <person name="Harder J."/>
        </authorList>
    </citation>
    <scope>NUCLEOTIDE SEQUENCE [LARGE SCALE GENOMIC DNA]</scope>
    <source>
        <strain evidence="13 14">SM1</strain>
    </source>
</reference>
<dbReference type="GO" id="GO:0016020">
    <property type="term" value="C:membrane"/>
    <property type="evidence" value="ECO:0007669"/>
    <property type="project" value="InterPro"/>
</dbReference>
<dbReference type="InterPro" id="IPR026765">
    <property type="entry name" value="Tmem163"/>
</dbReference>
<dbReference type="RefSeq" id="WP_008706528.1">
    <property type="nucleotide sequence ID" value="NZ_ANOG01000951.1"/>
</dbReference>
<evidence type="ECO:0000313" key="14">
    <source>
        <dbReference type="Proteomes" id="UP000011991"/>
    </source>
</evidence>
<evidence type="ECO:0000256" key="6">
    <source>
        <dbReference type="ARBA" id="ARBA00022833"/>
    </source>
</evidence>
<feature type="domain" description="Cation efflux protein transmembrane" evidence="12">
    <location>
        <begin position="17"/>
        <end position="131"/>
    </location>
</feature>
<dbReference type="Proteomes" id="UP000011991">
    <property type="component" value="Unassembled WGS sequence"/>
</dbReference>
<keyword evidence="8" id="KW-0770">Synapse</keyword>
<evidence type="ECO:0000256" key="8">
    <source>
        <dbReference type="ARBA" id="ARBA00023018"/>
    </source>
</evidence>
<evidence type="ECO:0000256" key="1">
    <source>
        <dbReference type="ARBA" id="ARBA00004146"/>
    </source>
</evidence>
<comment type="similarity">
    <text evidence="3">Belongs to the TMEM163 family.</text>
</comment>
<evidence type="ECO:0000256" key="2">
    <source>
        <dbReference type="ARBA" id="ARBA00004644"/>
    </source>
</evidence>
<dbReference type="AlphaFoldDB" id="M5RAU7"/>
<dbReference type="SUPFAM" id="SSF161111">
    <property type="entry name" value="Cation efflux protein transmembrane domain-like"/>
    <property type="match status" value="1"/>
</dbReference>
<gene>
    <name evidence="13" type="ORF">RMSM_06577</name>
</gene>